<evidence type="ECO:0000256" key="7">
    <source>
        <dbReference type="RuleBase" id="RU004466"/>
    </source>
</evidence>
<dbReference type="GO" id="GO:0008299">
    <property type="term" value="P:isoprenoid biosynthetic process"/>
    <property type="evidence" value="ECO:0007669"/>
    <property type="project" value="InterPro"/>
</dbReference>
<dbReference type="SFLD" id="SFLDS00005">
    <property type="entry name" value="Isoprenoid_Synthase_Type_I"/>
    <property type="match status" value="1"/>
</dbReference>
<comment type="similarity">
    <text evidence="3 7">Belongs to the FPP/GGPP synthase family.</text>
</comment>
<evidence type="ECO:0000313" key="8">
    <source>
        <dbReference type="EMBL" id="NMO03335.1"/>
    </source>
</evidence>
<accession>A0A848L2N2</accession>
<dbReference type="PROSITE" id="PS00723">
    <property type="entry name" value="POLYPRENYL_SYNTHASE_1"/>
    <property type="match status" value="1"/>
</dbReference>
<evidence type="ECO:0000313" key="9">
    <source>
        <dbReference type="Proteomes" id="UP000550729"/>
    </source>
</evidence>
<dbReference type="PANTHER" id="PTHR12001:SF85">
    <property type="entry name" value="SHORT CHAIN ISOPRENYL DIPHOSPHATE SYNTHASE"/>
    <property type="match status" value="1"/>
</dbReference>
<evidence type="ECO:0000256" key="3">
    <source>
        <dbReference type="ARBA" id="ARBA00006706"/>
    </source>
</evidence>
<dbReference type="PANTHER" id="PTHR12001">
    <property type="entry name" value="GERANYLGERANYL PYROPHOSPHATE SYNTHASE"/>
    <property type="match status" value="1"/>
</dbReference>
<comment type="caution">
    <text evidence="8">The sequence shown here is derived from an EMBL/GenBank/DDBJ whole genome shotgun (WGS) entry which is preliminary data.</text>
</comment>
<keyword evidence="4 7" id="KW-0808">Transferase</keyword>
<dbReference type="InterPro" id="IPR000092">
    <property type="entry name" value="Polyprenyl_synt"/>
</dbReference>
<dbReference type="SUPFAM" id="SSF48576">
    <property type="entry name" value="Terpenoid synthases"/>
    <property type="match status" value="1"/>
</dbReference>
<keyword evidence="9" id="KW-1185">Reference proteome</keyword>
<dbReference type="Proteomes" id="UP000550729">
    <property type="component" value="Unassembled WGS sequence"/>
</dbReference>
<reference evidence="8 9" key="1">
    <citation type="submission" date="2020-04" db="EMBL/GenBank/DDBJ databases">
        <title>Gordonia sp. nov. TBRC 11910.</title>
        <authorList>
            <person name="Suriyachadkun C."/>
        </authorList>
    </citation>
    <scope>NUCLEOTIDE SEQUENCE [LARGE SCALE GENOMIC DNA]</scope>
    <source>
        <strain evidence="8 9">TBRC 11910</strain>
    </source>
</reference>
<dbReference type="RefSeq" id="WP_170195842.1">
    <property type="nucleotide sequence ID" value="NZ_JABBNB010000022.1"/>
</dbReference>
<evidence type="ECO:0000256" key="6">
    <source>
        <dbReference type="ARBA" id="ARBA00022842"/>
    </source>
</evidence>
<evidence type="ECO:0000256" key="2">
    <source>
        <dbReference type="ARBA" id="ARBA00005128"/>
    </source>
</evidence>
<dbReference type="EMBL" id="JABBNB010000022">
    <property type="protein sequence ID" value="NMO03335.1"/>
    <property type="molecule type" value="Genomic_DNA"/>
</dbReference>
<comment type="cofactor">
    <cofactor evidence="1">
        <name>Mg(2+)</name>
        <dbReference type="ChEBI" id="CHEBI:18420"/>
    </cofactor>
</comment>
<organism evidence="8 9">
    <name type="scientific">Gordonia asplenii</name>
    <dbReference type="NCBI Taxonomy" id="2725283"/>
    <lineage>
        <taxon>Bacteria</taxon>
        <taxon>Bacillati</taxon>
        <taxon>Actinomycetota</taxon>
        <taxon>Actinomycetes</taxon>
        <taxon>Mycobacteriales</taxon>
        <taxon>Gordoniaceae</taxon>
        <taxon>Gordonia</taxon>
    </lineage>
</organism>
<dbReference type="PROSITE" id="PS00444">
    <property type="entry name" value="POLYPRENYL_SYNTHASE_2"/>
    <property type="match status" value="1"/>
</dbReference>
<sequence>MTIDAAAPTPIEAVPTVIQARLTEFFDAVAPTVAAISPVVTAGADHLRAFVLNGGKRVRPTFAWAGWQCAVQTTDPQVNPDSTDVVTLGAALELVQACALIHDDIIDRSDTRRGRATVHRVYDAEHAESGWSGSSSHFGESAAILVGDLALAWADDLAGTLPRHVAPIWSAMRTEVLGGQLLDIVNEASGDESVDAAMAVMRFKTAAYTVARPLELGAALGDASADLIAALAGIGADLGLAFQLRDDLLGVFGDPATTGKPSGDDLVAGKRTVLIADGLSRAHATAPEAAQALRSSLGRQLSDAELTAARDILRDVGAVGAIEDRITHHLQQALQAIDDLPTGARARTDLANVATAIAYRNS</sequence>
<dbReference type="SFLD" id="SFLDG01017">
    <property type="entry name" value="Polyprenyl_Transferase_Like"/>
    <property type="match status" value="1"/>
</dbReference>
<protein>
    <submittedName>
        <fullName evidence="8">Polyprenyl synthetase family protein</fullName>
    </submittedName>
</protein>
<dbReference type="CDD" id="cd00685">
    <property type="entry name" value="Trans_IPPS_HT"/>
    <property type="match status" value="1"/>
</dbReference>
<dbReference type="AlphaFoldDB" id="A0A848L2N2"/>
<evidence type="ECO:0000256" key="5">
    <source>
        <dbReference type="ARBA" id="ARBA00022723"/>
    </source>
</evidence>
<keyword evidence="5" id="KW-0479">Metal-binding</keyword>
<gene>
    <name evidence="8" type="ORF">HH308_19155</name>
</gene>
<evidence type="ECO:0000256" key="1">
    <source>
        <dbReference type="ARBA" id="ARBA00001946"/>
    </source>
</evidence>
<dbReference type="GO" id="GO:0046872">
    <property type="term" value="F:metal ion binding"/>
    <property type="evidence" value="ECO:0007669"/>
    <property type="project" value="UniProtKB-KW"/>
</dbReference>
<evidence type="ECO:0000256" key="4">
    <source>
        <dbReference type="ARBA" id="ARBA00022679"/>
    </source>
</evidence>
<proteinExistence type="inferred from homology"/>
<dbReference type="InterPro" id="IPR033749">
    <property type="entry name" value="Polyprenyl_synt_CS"/>
</dbReference>
<keyword evidence="6" id="KW-0460">Magnesium</keyword>
<dbReference type="Gene3D" id="1.10.600.10">
    <property type="entry name" value="Farnesyl Diphosphate Synthase"/>
    <property type="match status" value="1"/>
</dbReference>
<dbReference type="GO" id="GO:0004659">
    <property type="term" value="F:prenyltransferase activity"/>
    <property type="evidence" value="ECO:0007669"/>
    <property type="project" value="InterPro"/>
</dbReference>
<dbReference type="InterPro" id="IPR008949">
    <property type="entry name" value="Isoprenoid_synthase_dom_sf"/>
</dbReference>
<dbReference type="Pfam" id="PF00348">
    <property type="entry name" value="polyprenyl_synt"/>
    <property type="match status" value="1"/>
</dbReference>
<name>A0A848L2N2_9ACTN</name>
<comment type="pathway">
    <text evidence="2">Isoprenoid biosynthesis.</text>
</comment>